<dbReference type="PANTHER" id="PTHR22946">
    <property type="entry name" value="DIENELACTONE HYDROLASE DOMAIN-CONTAINING PROTEIN-RELATED"/>
    <property type="match status" value="1"/>
</dbReference>
<feature type="domain" description="AB hydrolase-1" evidence="3">
    <location>
        <begin position="31"/>
        <end position="140"/>
    </location>
</feature>
<accession>A0ABW0TG62</accession>
<organism evidence="4 5">
    <name type="scientific">Sporosarcina soli</name>
    <dbReference type="NCBI Taxonomy" id="334736"/>
    <lineage>
        <taxon>Bacteria</taxon>
        <taxon>Bacillati</taxon>
        <taxon>Bacillota</taxon>
        <taxon>Bacilli</taxon>
        <taxon>Bacillales</taxon>
        <taxon>Caryophanaceae</taxon>
        <taxon>Sporosarcina</taxon>
    </lineage>
</organism>
<evidence type="ECO:0000256" key="2">
    <source>
        <dbReference type="ARBA" id="ARBA00038115"/>
    </source>
</evidence>
<evidence type="ECO:0000259" key="3">
    <source>
        <dbReference type="Pfam" id="PF00561"/>
    </source>
</evidence>
<sequence>MISQSISIIHNHLQLSGVLHLPERKQHGKVPLIVLLHGFIGSKVGEHRLFVKAARYFTGKGFGVFRFDFSGCGESDGDYADVTVTNQLDEVQTVLDYVSKLNAIDEQNIILIGHSLGGAVAALTASRDRRIRKLVLWSAVGTPYEDITEILGERAVSIAKRSGKVDYQGFYVSRSFLNDLKNHQPLEAIRSYDGEALIIHAKEDEDIPKEHTARYLKSLQQRGQSKEVSTHYIENADHTFSSYQFEDELFAQSAEWLEKWQRQLNLKAVL</sequence>
<dbReference type="Gene3D" id="3.40.50.1820">
    <property type="entry name" value="alpha/beta hydrolase"/>
    <property type="match status" value="1"/>
</dbReference>
<dbReference type="Proteomes" id="UP001596109">
    <property type="component" value="Unassembled WGS sequence"/>
</dbReference>
<comment type="caution">
    <text evidence="4">The sequence shown here is derived from an EMBL/GenBank/DDBJ whole genome shotgun (WGS) entry which is preliminary data.</text>
</comment>
<dbReference type="InterPro" id="IPR029058">
    <property type="entry name" value="AB_hydrolase_fold"/>
</dbReference>
<keyword evidence="1 4" id="KW-0378">Hydrolase</keyword>
<keyword evidence="5" id="KW-1185">Reference proteome</keyword>
<reference evidence="5" key="1">
    <citation type="journal article" date="2019" name="Int. J. Syst. Evol. Microbiol.">
        <title>The Global Catalogue of Microorganisms (GCM) 10K type strain sequencing project: providing services to taxonomists for standard genome sequencing and annotation.</title>
        <authorList>
            <consortium name="The Broad Institute Genomics Platform"/>
            <consortium name="The Broad Institute Genome Sequencing Center for Infectious Disease"/>
            <person name="Wu L."/>
            <person name="Ma J."/>
        </authorList>
    </citation>
    <scope>NUCLEOTIDE SEQUENCE [LARGE SCALE GENOMIC DNA]</scope>
    <source>
        <strain evidence="5">CGMCC 4.1434</strain>
    </source>
</reference>
<comment type="similarity">
    <text evidence="2">Belongs to the AB hydrolase superfamily. FUS2 hydrolase family.</text>
</comment>
<dbReference type="RefSeq" id="WP_381430588.1">
    <property type="nucleotide sequence ID" value="NZ_JBHSNO010000002.1"/>
</dbReference>
<evidence type="ECO:0000256" key="1">
    <source>
        <dbReference type="ARBA" id="ARBA00022801"/>
    </source>
</evidence>
<dbReference type="GO" id="GO:0016787">
    <property type="term" value="F:hydrolase activity"/>
    <property type="evidence" value="ECO:0007669"/>
    <property type="project" value="UniProtKB-KW"/>
</dbReference>
<evidence type="ECO:0000313" key="4">
    <source>
        <dbReference type="EMBL" id="MFC5587880.1"/>
    </source>
</evidence>
<dbReference type="InterPro" id="IPR050261">
    <property type="entry name" value="FrsA_esterase"/>
</dbReference>
<proteinExistence type="inferred from homology"/>
<dbReference type="SUPFAM" id="SSF53474">
    <property type="entry name" value="alpha/beta-Hydrolases"/>
    <property type="match status" value="1"/>
</dbReference>
<name>A0ABW0TG62_9BACL</name>
<dbReference type="InterPro" id="IPR000073">
    <property type="entry name" value="AB_hydrolase_1"/>
</dbReference>
<dbReference type="PANTHER" id="PTHR22946:SF9">
    <property type="entry name" value="POLYKETIDE TRANSFERASE AF380"/>
    <property type="match status" value="1"/>
</dbReference>
<dbReference type="EMBL" id="JBHSNO010000002">
    <property type="protein sequence ID" value="MFC5587880.1"/>
    <property type="molecule type" value="Genomic_DNA"/>
</dbReference>
<protein>
    <submittedName>
        <fullName evidence="4">Alpha/beta hydrolase</fullName>
    </submittedName>
</protein>
<dbReference type="Pfam" id="PF00561">
    <property type="entry name" value="Abhydrolase_1"/>
    <property type="match status" value="1"/>
</dbReference>
<evidence type="ECO:0000313" key="5">
    <source>
        <dbReference type="Proteomes" id="UP001596109"/>
    </source>
</evidence>
<gene>
    <name evidence="4" type="ORF">ACFPRA_03030</name>
</gene>